<evidence type="ECO:0000256" key="5">
    <source>
        <dbReference type="ARBA" id="ARBA00022598"/>
    </source>
</evidence>
<reference evidence="15" key="2">
    <citation type="submission" date="2021-09" db="EMBL/GenBank/DDBJ databases">
        <authorList>
            <person name="Gilroy R."/>
        </authorList>
    </citation>
    <scope>NUCLEOTIDE SEQUENCE</scope>
    <source>
        <strain evidence="15">CHK174-6876</strain>
    </source>
</reference>
<protein>
    <recommendedName>
        <fullName evidence="11">Arginine--tRNA ligase</fullName>
        <ecNumber evidence="11">6.1.1.19</ecNumber>
    </recommendedName>
    <alternativeName>
        <fullName evidence="11">Arginyl-tRNA synthetase</fullName>
        <shortName evidence="11">ArgRS</shortName>
    </alternativeName>
</protein>
<dbReference type="PRINTS" id="PR01038">
    <property type="entry name" value="TRNASYNTHARG"/>
</dbReference>
<evidence type="ECO:0000256" key="2">
    <source>
        <dbReference type="ARBA" id="ARBA00005594"/>
    </source>
</evidence>
<evidence type="ECO:0000256" key="7">
    <source>
        <dbReference type="ARBA" id="ARBA00022840"/>
    </source>
</evidence>
<comment type="similarity">
    <text evidence="2 11 12">Belongs to the class-I aminoacyl-tRNA synthetase family.</text>
</comment>
<evidence type="ECO:0000256" key="11">
    <source>
        <dbReference type="HAMAP-Rule" id="MF_00123"/>
    </source>
</evidence>
<keyword evidence="9 11" id="KW-0030">Aminoacyl-tRNA synthetase</keyword>
<evidence type="ECO:0000256" key="4">
    <source>
        <dbReference type="ARBA" id="ARBA00022490"/>
    </source>
</evidence>
<dbReference type="EC" id="6.1.1.19" evidence="11"/>
<dbReference type="InterPro" id="IPR036695">
    <property type="entry name" value="Arg-tRNA-synth_N_sf"/>
</dbReference>
<dbReference type="Pfam" id="PF05746">
    <property type="entry name" value="DALR_1"/>
    <property type="match status" value="1"/>
</dbReference>
<dbReference type="InterPro" id="IPR035684">
    <property type="entry name" value="ArgRS_core"/>
</dbReference>
<evidence type="ECO:0000259" key="14">
    <source>
        <dbReference type="SMART" id="SM01016"/>
    </source>
</evidence>
<evidence type="ECO:0000256" key="6">
    <source>
        <dbReference type="ARBA" id="ARBA00022741"/>
    </source>
</evidence>
<evidence type="ECO:0000256" key="3">
    <source>
        <dbReference type="ARBA" id="ARBA00011245"/>
    </source>
</evidence>
<evidence type="ECO:0000313" key="16">
    <source>
        <dbReference type="Proteomes" id="UP000707535"/>
    </source>
</evidence>
<sequence length="564" mass="63949">MKQKQLVAQAIVDATEGQLSLDEVMSKIEVPKTYDLGDYAFPTFILAKLYHKAPQQIAPELVEKISGDAFDKVQAVGPYVNFFIDKKAFSHNILNQILDQKEAFGQQDLGHGGNVPIDMSSPNIAKPMSMGHLRSTVIGNSLAELLKKANYNPIKINHLGDWGTQFGKLIEAYKLWGSEEEVRQDPINTLLKYYVHFHQVDEEHPELDDEARAWFKKLEDGDKEATELWQWFRDESLKFFKSIYAKLGIEFDSYNGESFYNDKMDEIVSILEDKNLLQESRGAEIVDLEKYGLNPALIKKTDGTTLYITRDLAAALYRFRTYDFVKSLYVVGNEQTNHFKQLKAVLKEMGYDWSDDIHHIQFGLITSGGKKLSTRKGNIILLEDVLNDAVDLAKKQIAEKNPDLPNKDQVAEEVGVGAVIFHDLKNDRLNNFDFNLEEVVRFEGETGPYVQYSHARAMSILRKAGQIDLENADIAGLQDEGSWEVVRQLANFPAMIKRAVEEYEPSVIAKYAIQLSKSFNKYYAHTKVLTDDAEKNSRLAMVASVATVLKESLRLLGVKAPDEM</sequence>
<dbReference type="Pfam" id="PF03485">
    <property type="entry name" value="Arg_tRNA_synt_N"/>
    <property type="match status" value="1"/>
</dbReference>
<evidence type="ECO:0000256" key="12">
    <source>
        <dbReference type="RuleBase" id="RU363038"/>
    </source>
</evidence>
<dbReference type="SUPFAM" id="SSF52374">
    <property type="entry name" value="Nucleotidylyl transferase"/>
    <property type="match status" value="1"/>
</dbReference>
<dbReference type="PANTHER" id="PTHR11956">
    <property type="entry name" value="ARGINYL-TRNA SYNTHETASE"/>
    <property type="match status" value="1"/>
</dbReference>
<dbReference type="InterPro" id="IPR005148">
    <property type="entry name" value="Arg-tRNA-synth_N"/>
</dbReference>
<dbReference type="SMART" id="SM01016">
    <property type="entry name" value="Arg_tRNA_synt_N"/>
    <property type="match status" value="1"/>
</dbReference>
<dbReference type="Gene3D" id="1.10.730.10">
    <property type="entry name" value="Isoleucyl-tRNA Synthetase, Domain 1"/>
    <property type="match status" value="1"/>
</dbReference>
<feature type="domain" description="Arginyl tRNA synthetase N-terminal" evidence="14">
    <location>
        <begin position="5"/>
        <end position="84"/>
    </location>
</feature>
<dbReference type="CDD" id="cd00671">
    <property type="entry name" value="ArgRS_core"/>
    <property type="match status" value="1"/>
</dbReference>
<dbReference type="InterPro" id="IPR009080">
    <property type="entry name" value="tRNAsynth_Ia_anticodon-bd"/>
</dbReference>
<dbReference type="Pfam" id="PF00750">
    <property type="entry name" value="tRNA-synt_1d"/>
    <property type="match status" value="1"/>
</dbReference>
<dbReference type="Proteomes" id="UP000707535">
    <property type="component" value="Unassembled WGS sequence"/>
</dbReference>
<dbReference type="AlphaFoldDB" id="A0A921K1T6"/>
<dbReference type="Gene3D" id="3.40.50.620">
    <property type="entry name" value="HUPs"/>
    <property type="match status" value="1"/>
</dbReference>
<dbReference type="EMBL" id="DYXG01000120">
    <property type="protein sequence ID" value="HJE98288.1"/>
    <property type="molecule type" value="Genomic_DNA"/>
</dbReference>
<reference evidence="15" key="1">
    <citation type="journal article" date="2021" name="PeerJ">
        <title>Extensive microbial diversity within the chicken gut microbiome revealed by metagenomics and culture.</title>
        <authorList>
            <person name="Gilroy R."/>
            <person name="Ravi A."/>
            <person name="Getino M."/>
            <person name="Pursley I."/>
            <person name="Horton D.L."/>
            <person name="Alikhan N.F."/>
            <person name="Baker D."/>
            <person name="Gharbi K."/>
            <person name="Hall N."/>
            <person name="Watson M."/>
            <person name="Adriaenssens E.M."/>
            <person name="Foster-Nyarko E."/>
            <person name="Jarju S."/>
            <person name="Secka A."/>
            <person name="Antonio M."/>
            <person name="Oren A."/>
            <person name="Chaudhuri R.R."/>
            <person name="La Ragione R."/>
            <person name="Hildebrand F."/>
            <person name="Pallen M.J."/>
        </authorList>
    </citation>
    <scope>NUCLEOTIDE SEQUENCE</scope>
    <source>
        <strain evidence="15">CHK174-6876</strain>
    </source>
</reference>
<dbReference type="SUPFAM" id="SSF55190">
    <property type="entry name" value="Arginyl-tRNA synthetase (ArgRS), N-terminal 'additional' domain"/>
    <property type="match status" value="1"/>
</dbReference>
<feature type="domain" description="DALR anticodon binding" evidence="13">
    <location>
        <begin position="450"/>
        <end position="564"/>
    </location>
</feature>
<evidence type="ECO:0000313" key="15">
    <source>
        <dbReference type="EMBL" id="HJE98288.1"/>
    </source>
</evidence>
<dbReference type="SMART" id="SM00836">
    <property type="entry name" value="DALR_1"/>
    <property type="match status" value="1"/>
</dbReference>
<name>A0A921K1T6_9LACO</name>
<dbReference type="Gene3D" id="3.30.1360.70">
    <property type="entry name" value="Arginyl tRNA synthetase N-terminal domain"/>
    <property type="match status" value="1"/>
</dbReference>
<keyword evidence="8 11" id="KW-0648">Protein biosynthesis</keyword>
<proteinExistence type="inferred from homology"/>
<dbReference type="PANTHER" id="PTHR11956:SF5">
    <property type="entry name" value="ARGININE--TRNA LIGASE, CYTOPLASMIC"/>
    <property type="match status" value="1"/>
</dbReference>
<dbReference type="GO" id="GO:0006420">
    <property type="term" value="P:arginyl-tRNA aminoacylation"/>
    <property type="evidence" value="ECO:0007669"/>
    <property type="project" value="UniProtKB-UniRule"/>
</dbReference>
<evidence type="ECO:0000259" key="13">
    <source>
        <dbReference type="SMART" id="SM00836"/>
    </source>
</evidence>
<comment type="subunit">
    <text evidence="3 11">Monomer.</text>
</comment>
<gene>
    <name evidence="11 15" type="primary">argS</name>
    <name evidence="15" type="ORF">K8V00_11795</name>
</gene>
<dbReference type="CDD" id="cd07956">
    <property type="entry name" value="Anticodon_Ia_Arg"/>
    <property type="match status" value="1"/>
</dbReference>
<dbReference type="InterPro" id="IPR008909">
    <property type="entry name" value="DALR_anticod-bd"/>
</dbReference>
<keyword evidence="7 11" id="KW-0067">ATP-binding</keyword>
<dbReference type="HAMAP" id="MF_00123">
    <property type="entry name" value="Arg_tRNA_synth"/>
    <property type="match status" value="1"/>
</dbReference>
<dbReference type="NCBIfam" id="TIGR00456">
    <property type="entry name" value="argS"/>
    <property type="match status" value="1"/>
</dbReference>
<keyword evidence="5 11" id="KW-0436">Ligase</keyword>
<dbReference type="GO" id="GO:0005737">
    <property type="term" value="C:cytoplasm"/>
    <property type="evidence" value="ECO:0007669"/>
    <property type="project" value="UniProtKB-SubCell"/>
</dbReference>
<comment type="catalytic activity">
    <reaction evidence="10 11">
        <text>tRNA(Arg) + L-arginine + ATP = L-arginyl-tRNA(Arg) + AMP + diphosphate</text>
        <dbReference type="Rhea" id="RHEA:20301"/>
        <dbReference type="Rhea" id="RHEA-COMP:9658"/>
        <dbReference type="Rhea" id="RHEA-COMP:9673"/>
        <dbReference type="ChEBI" id="CHEBI:30616"/>
        <dbReference type="ChEBI" id="CHEBI:32682"/>
        <dbReference type="ChEBI" id="CHEBI:33019"/>
        <dbReference type="ChEBI" id="CHEBI:78442"/>
        <dbReference type="ChEBI" id="CHEBI:78513"/>
        <dbReference type="ChEBI" id="CHEBI:456215"/>
        <dbReference type="EC" id="6.1.1.19"/>
    </reaction>
</comment>
<evidence type="ECO:0000256" key="10">
    <source>
        <dbReference type="ARBA" id="ARBA00049339"/>
    </source>
</evidence>
<dbReference type="GO" id="GO:0005524">
    <property type="term" value="F:ATP binding"/>
    <property type="evidence" value="ECO:0007669"/>
    <property type="project" value="UniProtKB-UniRule"/>
</dbReference>
<feature type="short sequence motif" description="'HIGH' region" evidence="11">
    <location>
        <begin position="122"/>
        <end position="132"/>
    </location>
</feature>
<dbReference type="FunFam" id="1.10.730.10:FF:000006">
    <property type="entry name" value="Arginyl-tRNA synthetase 2, mitochondrial"/>
    <property type="match status" value="1"/>
</dbReference>
<dbReference type="InterPro" id="IPR014729">
    <property type="entry name" value="Rossmann-like_a/b/a_fold"/>
</dbReference>
<comment type="caution">
    <text evidence="15">The sequence shown here is derived from an EMBL/GenBank/DDBJ whole genome shotgun (WGS) entry which is preliminary data.</text>
</comment>
<evidence type="ECO:0000256" key="1">
    <source>
        <dbReference type="ARBA" id="ARBA00004496"/>
    </source>
</evidence>
<dbReference type="GO" id="GO:0004814">
    <property type="term" value="F:arginine-tRNA ligase activity"/>
    <property type="evidence" value="ECO:0007669"/>
    <property type="project" value="UniProtKB-UniRule"/>
</dbReference>
<keyword evidence="6 11" id="KW-0547">Nucleotide-binding</keyword>
<comment type="subcellular location">
    <subcellularLocation>
        <location evidence="1 11">Cytoplasm</location>
    </subcellularLocation>
</comment>
<dbReference type="FunFam" id="3.40.50.620:FF:000116">
    <property type="entry name" value="Arginine--tRNA ligase"/>
    <property type="match status" value="1"/>
</dbReference>
<dbReference type="SUPFAM" id="SSF47323">
    <property type="entry name" value="Anticodon-binding domain of a subclass of class I aminoacyl-tRNA synthetases"/>
    <property type="match status" value="1"/>
</dbReference>
<evidence type="ECO:0000256" key="9">
    <source>
        <dbReference type="ARBA" id="ARBA00023146"/>
    </source>
</evidence>
<dbReference type="InterPro" id="IPR001278">
    <property type="entry name" value="Arg-tRNA-ligase"/>
</dbReference>
<keyword evidence="4 11" id="KW-0963">Cytoplasm</keyword>
<evidence type="ECO:0000256" key="8">
    <source>
        <dbReference type="ARBA" id="ARBA00022917"/>
    </source>
</evidence>
<organism evidence="15 16">
    <name type="scientific">Ligilactobacillus acidipiscis</name>
    <dbReference type="NCBI Taxonomy" id="89059"/>
    <lineage>
        <taxon>Bacteria</taxon>
        <taxon>Bacillati</taxon>
        <taxon>Bacillota</taxon>
        <taxon>Bacilli</taxon>
        <taxon>Lactobacillales</taxon>
        <taxon>Lactobacillaceae</taxon>
        <taxon>Ligilactobacillus</taxon>
    </lineage>
</organism>
<accession>A0A921K1T6</accession>